<reference evidence="4 5" key="1">
    <citation type="submission" date="2015-06" db="EMBL/GenBank/DDBJ databases">
        <title>Draft genome of the ant-associated black yeast Phialophora attae CBS 131958.</title>
        <authorList>
            <person name="Moreno L.F."/>
            <person name="Stielow B.J."/>
            <person name="de Hoog S."/>
            <person name="Vicente V.A."/>
            <person name="Weiss V.A."/>
            <person name="de Vries M."/>
            <person name="Cruz L.M."/>
            <person name="Souza E.M."/>
        </authorList>
    </citation>
    <scope>NUCLEOTIDE SEQUENCE [LARGE SCALE GENOMIC DNA]</scope>
    <source>
        <strain evidence="4 5">CBS 131958</strain>
    </source>
</reference>
<evidence type="ECO:0000313" key="5">
    <source>
        <dbReference type="Proteomes" id="UP000038010"/>
    </source>
</evidence>
<dbReference type="STRING" id="1664694.A0A0N1HHH4"/>
<comment type="caution">
    <text evidence="4">The sequence shown here is derived from an EMBL/GenBank/DDBJ whole genome shotgun (WGS) entry which is preliminary data.</text>
</comment>
<feature type="domain" description="NmrA-like" evidence="3">
    <location>
        <begin position="4"/>
        <end position="224"/>
    </location>
</feature>
<dbReference type="RefSeq" id="XP_018005409.1">
    <property type="nucleotide sequence ID" value="XM_018148875.1"/>
</dbReference>
<dbReference type="CDD" id="cd05259">
    <property type="entry name" value="PCBER_SDR_a"/>
    <property type="match status" value="1"/>
</dbReference>
<dbReference type="OrthoDB" id="9974981at2759"/>
<dbReference type="InterPro" id="IPR008030">
    <property type="entry name" value="NmrA-like"/>
</dbReference>
<dbReference type="PANTHER" id="PTHR47706:SF9">
    <property type="entry name" value="NMRA-LIKE DOMAIN-CONTAINING PROTEIN-RELATED"/>
    <property type="match status" value="1"/>
</dbReference>
<dbReference type="SUPFAM" id="SSF51735">
    <property type="entry name" value="NAD(P)-binding Rossmann-fold domains"/>
    <property type="match status" value="1"/>
</dbReference>
<name>A0A0N1HHH4_9EURO</name>
<gene>
    <name evidence="4" type="ORF">AB675_842</name>
</gene>
<evidence type="ECO:0000313" key="4">
    <source>
        <dbReference type="EMBL" id="KPI45446.1"/>
    </source>
</evidence>
<dbReference type="InterPro" id="IPR045312">
    <property type="entry name" value="PCBER-like"/>
</dbReference>
<dbReference type="InterPro" id="IPR051609">
    <property type="entry name" value="NmrA/Isoflavone_reductase-like"/>
</dbReference>
<keyword evidence="2" id="KW-0560">Oxidoreductase</keyword>
<dbReference type="EMBL" id="LFJN01000001">
    <property type="protein sequence ID" value="KPI45446.1"/>
    <property type="molecule type" value="Genomic_DNA"/>
</dbReference>
<keyword evidence="5" id="KW-1185">Reference proteome</keyword>
<accession>A0A0N1HHH4</accession>
<dbReference type="GeneID" id="28740744"/>
<dbReference type="GO" id="GO:0016491">
    <property type="term" value="F:oxidoreductase activity"/>
    <property type="evidence" value="ECO:0007669"/>
    <property type="project" value="UniProtKB-KW"/>
</dbReference>
<organism evidence="4 5">
    <name type="scientific">Cyphellophora attinorum</name>
    <dbReference type="NCBI Taxonomy" id="1664694"/>
    <lineage>
        <taxon>Eukaryota</taxon>
        <taxon>Fungi</taxon>
        <taxon>Dikarya</taxon>
        <taxon>Ascomycota</taxon>
        <taxon>Pezizomycotina</taxon>
        <taxon>Eurotiomycetes</taxon>
        <taxon>Chaetothyriomycetidae</taxon>
        <taxon>Chaetothyriales</taxon>
        <taxon>Cyphellophoraceae</taxon>
        <taxon>Cyphellophora</taxon>
    </lineage>
</organism>
<evidence type="ECO:0000259" key="3">
    <source>
        <dbReference type="Pfam" id="PF05368"/>
    </source>
</evidence>
<dbReference type="Gene3D" id="3.40.50.720">
    <property type="entry name" value="NAD(P)-binding Rossmann-like Domain"/>
    <property type="match status" value="1"/>
</dbReference>
<dbReference type="PANTHER" id="PTHR47706">
    <property type="entry name" value="NMRA-LIKE FAMILY PROTEIN"/>
    <property type="match status" value="1"/>
</dbReference>
<dbReference type="Proteomes" id="UP000038010">
    <property type="component" value="Unassembled WGS sequence"/>
</dbReference>
<evidence type="ECO:0000256" key="1">
    <source>
        <dbReference type="ARBA" id="ARBA00022857"/>
    </source>
</evidence>
<keyword evidence="1" id="KW-0521">NADP</keyword>
<dbReference type="VEuPathDB" id="FungiDB:AB675_842"/>
<evidence type="ECO:0000256" key="2">
    <source>
        <dbReference type="ARBA" id="ARBA00023002"/>
    </source>
</evidence>
<proteinExistence type="predicted"/>
<protein>
    <recommendedName>
        <fullName evidence="3">NmrA-like domain-containing protein</fullName>
    </recommendedName>
</protein>
<dbReference type="AlphaFoldDB" id="A0A0N1HHH4"/>
<dbReference type="InterPro" id="IPR036291">
    <property type="entry name" value="NAD(P)-bd_dom_sf"/>
</dbReference>
<sequence>MTFKSICLIGASGNLGTHILRHLLESSQNFNITVLARQSSTSKYPDNVKVVTFPDDYPVDKLKDAFTGIDVVIASLSMTSMHQQFKIMDACYASGVKRYFPTEFGLDDLPQWLLDLREMFKIKHDVRDHLIENQAKMEWTSVCCNAFFEMGVGSGFFQIFWSEKKAVLIDGGKAEFVAATLDTVGLAVVKAIEKPEASKNRILLVQDFRTSQKEILDAIQKKVGGWEVESVESGPWLESGIEAVKKGDNSQLGKLTFGTFATGNKYEGRPEWGNEAIGLKTKSFDEAMDVFWAEHEAKQKA</sequence>
<dbReference type="Pfam" id="PF05368">
    <property type="entry name" value="NmrA"/>
    <property type="match status" value="1"/>
</dbReference>